<reference evidence="1 2" key="1">
    <citation type="submission" date="2021-06" db="EMBL/GenBank/DDBJ databases">
        <authorList>
            <person name="Palmer J.M."/>
        </authorList>
    </citation>
    <scope>NUCLEOTIDE SEQUENCE [LARGE SCALE GENOMIC DNA]</scope>
    <source>
        <strain evidence="1 2">CL_MEX2019</strain>
        <tissue evidence="1">Muscle</tissue>
    </source>
</reference>
<gene>
    <name evidence="1" type="ORF">CHARACLAT_010428</name>
</gene>
<sequence>MFEENQWMKPTISNEAILPISATHFDVRPSIRHLYPLILAGSQGWWVVLISNFNWARGGGNPGQDTSPSQGNRETLDKQPCTYCFVGIPVNDVFKSSITNGFFGDLMTSRCHCLLQSILLTVCGDI</sequence>
<evidence type="ECO:0000313" key="2">
    <source>
        <dbReference type="Proteomes" id="UP001352852"/>
    </source>
</evidence>
<dbReference type="EMBL" id="JAHUTJ010074442">
    <property type="protein sequence ID" value="MED6293419.1"/>
    <property type="molecule type" value="Genomic_DNA"/>
</dbReference>
<keyword evidence="2" id="KW-1185">Reference proteome</keyword>
<evidence type="ECO:0000313" key="1">
    <source>
        <dbReference type="EMBL" id="MED6293419.1"/>
    </source>
</evidence>
<accession>A0ABU7F292</accession>
<comment type="caution">
    <text evidence="1">The sequence shown here is derived from an EMBL/GenBank/DDBJ whole genome shotgun (WGS) entry which is preliminary data.</text>
</comment>
<organism evidence="1 2">
    <name type="scientific">Characodon lateralis</name>
    <dbReference type="NCBI Taxonomy" id="208331"/>
    <lineage>
        <taxon>Eukaryota</taxon>
        <taxon>Metazoa</taxon>
        <taxon>Chordata</taxon>
        <taxon>Craniata</taxon>
        <taxon>Vertebrata</taxon>
        <taxon>Euteleostomi</taxon>
        <taxon>Actinopterygii</taxon>
        <taxon>Neopterygii</taxon>
        <taxon>Teleostei</taxon>
        <taxon>Neoteleostei</taxon>
        <taxon>Acanthomorphata</taxon>
        <taxon>Ovalentaria</taxon>
        <taxon>Atherinomorphae</taxon>
        <taxon>Cyprinodontiformes</taxon>
        <taxon>Goodeidae</taxon>
        <taxon>Characodon</taxon>
    </lineage>
</organism>
<protein>
    <submittedName>
        <fullName evidence="1">Uncharacterized protein</fullName>
    </submittedName>
</protein>
<name>A0ABU7F292_9TELE</name>
<dbReference type="Proteomes" id="UP001352852">
    <property type="component" value="Unassembled WGS sequence"/>
</dbReference>
<proteinExistence type="predicted"/>